<proteinExistence type="predicted"/>
<evidence type="ECO:0000313" key="2">
    <source>
        <dbReference type="Proteomes" id="UP000828048"/>
    </source>
</evidence>
<sequence length="478" mass="54363">MDDQETELPPHVLIFPYPAQSHVAAMLNLAQILCHGGIHVTFLVTHDIHRRLLRHSTAVQSHLASYSGFRFETISDGLPEDDPRSGDKVMELFRSFRVTAKPLLRDLLRSDRVRDSDSGRKRISCIIVDGVLGFALGVAEEIGIPVIFFRTTGACNNWAHFCGPKLIEAREVPFEGNNMDVPIKSVPGMDGFLRRRDLPSFYRVIDVANHDLQLFFSETQQTTQARAIILNTFEELEGPILAQARTQWPQIYTVGPLHAHLKVRLTSNVTSNSLWEEDMTCMTWLDVQPAKSVIYISFGSITMMTKDQLMEFWHGLLNSGKRFLWVIRPDSVFGKDWENHIPTKILERTKERGCIVGWAPQEEVLAHKSVGGFLTHSGWNSTLESIVAGVPMICWPYFGDQQLNSRFVGEVWKLGLDMKDTCDRVTIENMIRDVMDVKRQEFQESLDRMAKLARKAITEGGTSYCNLDCLIRDIRLMV</sequence>
<dbReference type="EMBL" id="CM037160">
    <property type="protein sequence ID" value="KAH7841707.1"/>
    <property type="molecule type" value="Genomic_DNA"/>
</dbReference>
<evidence type="ECO:0000313" key="1">
    <source>
        <dbReference type="EMBL" id="KAH7841707.1"/>
    </source>
</evidence>
<name>A0ACB7XLR3_9ERIC</name>
<protein>
    <submittedName>
        <fullName evidence="1">Uncharacterized protein</fullName>
    </submittedName>
</protein>
<dbReference type="Proteomes" id="UP000828048">
    <property type="component" value="Chromosome 10"/>
</dbReference>
<accession>A0ACB7XLR3</accession>
<organism evidence="1 2">
    <name type="scientific">Vaccinium darrowii</name>
    <dbReference type="NCBI Taxonomy" id="229202"/>
    <lineage>
        <taxon>Eukaryota</taxon>
        <taxon>Viridiplantae</taxon>
        <taxon>Streptophyta</taxon>
        <taxon>Embryophyta</taxon>
        <taxon>Tracheophyta</taxon>
        <taxon>Spermatophyta</taxon>
        <taxon>Magnoliopsida</taxon>
        <taxon>eudicotyledons</taxon>
        <taxon>Gunneridae</taxon>
        <taxon>Pentapetalae</taxon>
        <taxon>asterids</taxon>
        <taxon>Ericales</taxon>
        <taxon>Ericaceae</taxon>
        <taxon>Vaccinioideae</taxon>
        <taxon>Vaccinieae</taxon>
        <taxon>Vaccinium</taxon>
    </lineage>
</organism>
<reference evidence="1 2" key="1">
    <citation type="journal article" date="2021" name="Hortic Res">
        <title>High-quality reference genome and annotation aids understanding of berry development for evergreen blueberry (Vaccinium darrowii).</title>
        <authorList>
            <person name="Yu J."/>
            <person name="Hulse-Kemp A.M."/>
            <person name="Babiker E."/>
            <person name="Staton M."/>
        </authorList>
    </citation>
    <scope>NUCLEOTIDE SEQUENCE [LARGE SCALE GENOMIC DNA]</scope>
    <source>
        <strain evidence="2">cv. NJ 8807/NJ 8810</strain>
        <tissue evidence="1">Young leaf</tissue>
    </source>
</reference>
<comment type="caution">
    <text evidence="1">The sequence shown here is derived from an EMBL/GenBank/DDBJ whole genome shotgun (WGS) entry which is preliminary data.</text>
</comment>
<gene>
    <name evidence="1" type="ORF">Vadar_033253</name>
</gene>
<keyword evidence="2" id="KW-1185">Reference proteome</keyword>